<evidence type="ECO:0000256" key="6">
    <source>
        <dbReference type="ARBA" id="ARBA00022878"/>
    </source>
</evidence>
<evidence type="ECO:0000313" key="15">
    <source>
        <dbReference type="EMBL" id="OBZ89882.1"/>
    </source>
</evidence>
<dbReference type="SUPFAM" id="SSF51182">
    <property type="entry name" value="RmlC-like cupins"/>
    <property type="match status" value="1"/>
</dbReference>
<dbReference type="GO" id="GO:0046872">
    <property type="term" value="F:metal ion binding"/>
    <property type="evidence" value="ECO:0007669"/>
    <property type="project" value="UniProtKB-KW"/>
</dbReference>
<dbReference type="Pfam" id="PF20510">
    <property type="entry name" value="HgmA_N"/>
    <property type="match status" value="1"/>
</dbReference>
<evidence type="ECO:0000256" key="3">
    <source>
        <dbReference type="ARBA" id="ARBA00007757"/>
    </source>
</evidence>
<feature type="binding site" evidence="12">
    <location>
        <position position="376"/>
    </location>
    <ligand>
        <name>homogentisate</name>
        <dbReference type="ChEBI" id="CHEBI:16169"/>
    </ligand>
</feature>
<dbReference type="PANTHER" id="PTHR11056">
    <property type="entry name" value="HOMOGENTISATE 1,2-DIOXYGENASE"/>
    <property type="match status" value="1"/>
</dbReference>
<dbReference type="UniPathway" id="UPA00139">
    <property type="reaction ID" value="UER00339"/>
</dbReference>
<feature type="domain" description="Homogentisate 1,2-dioxygenase C-terminal" evidence="13">
    <location>
        <begin position="286"/>
        <end position="439"/>
    </location>
</feature>
<keyword evidence="5 12" id="KW-0479">Metal-binding</keyword>
<dbReference type="PANTHER" id="PTHR11056:SF0">
    <property type="entry name" value="HOMOGENTISATE 1,2-DIOXYGENASE"/>
    <property type="match status" value="1"/>
</dbReference>
<gene>
    <name evidence="15" type="primary">hgo</name>
    <name evidence="15" type="ORF">A0J61_02069</name>
</gene>
<comment type="cofactor">
    <cofactor evidence="1 12">
        <name>Fe cation</name>
        <dbReference type="ChEBI" id="CHEBI:24875"/>
    </cofactor>
</comment>
<evidence type="ECO:0000259" key="13">
    <source>
        <dbReference type="Pfam" id="PF04209"/>
    </source>
</evidence>
<keyword evidence="9 12" id="KW-0408">Iron</keyword>
<keyword evidence="7 15" id="KW-0223">Dioxygenase</keyword>
<comment type="similarity">
    <text evidence="3">Belongs to the homogentisate dioxygenase family.</text>
</comment>
<dbReference type="GO" id="GO:0006572">
    <property type="term" value="P:L-tyrosine catabolic process"/>
    <property type="evidence" value="ECO:0007669"/>
    <property type="project" value="UniProtKB-KW"/>
</dbReference>
<dbReference type="NCBIfam" id="TIGR01015">
    <property type="entry name" value="hmgA"/>
    <property type="match status" value="1"/>
</dbReference>
<dbReference type="GO" id="GO:0006559">
    <property type="term" value="P:L-phenylalanine catabolic process"/>
    <property type="evidence" value="ECO:0007669"/>
    <property type="project" value="UniProtKB-UniPathway"/>
</dbReference>
<evidence type="ECO:0000256" key="2">
    <source>
        <dbReference type="ARBA" id="ARBA00004704"/>
    </source>
</evidence>
<keyword evidence="10" id="KW-0585">Phenylalanine catabolism</keyword>
<dbReference type="InterPro" id="IPR046451">
    <property type="entry name" value="HgmA_C"/>
</dbReference>
<dbReference type="InParanoid" id="A0A1C7NL89"/>
<organism evidence="15 16">
    <name type="scientific">Choanephora cucurbitarum</name>
    <dbReference type="NCBI Taxonomy" id="101091"/>
    <lineage>
        <taxon>Eukaryota</taxon>
        <taxon>Fungi</taxon>
        <taxon>Fungi incertae sedis</taxon>
        <taxon>Mucoromycota</taxon>
        <taxon>Mucoromycotina</taxon>
        <taxon>Mucoromycetes</taxon>
        <taxon>Mucorales</taxon>
        <taxon>Mucorineae</taxon>
        <taxon>Choanephoraceae</taxon>
        <taxon>Choanephoroideae</taxon>
        <taxon>Choanephora</taxon>
    </lineage>
</organism>
<dbReference type="AlphaFoldDB" id="A0A1C7NL89"/>
<proteinExistence type="inferred from homology"/>
<dbReference type="EMBL" id="LUGH01000074">
    <property type="protein sequence ID" value="OBZ89882.1"/>
    <property type="molecule type" value="Genomic_DNA"/>
</dbReference>
<evidence type="ECO:0000256" key="12">
    <source>
        <dbReference type="PIRSR" id="PIRSR605708-2"/>
    </source>
</evidence>
<feature type="binding site" evidence="12">
    <location>
        <position position="346"/>
    </location>
    <ligand>
        <name>homogentisate</name>
        <dbReference type="ChEBI" id="CHEBI:16169"/>
    </ligand>
</feature>
<dbReference type="InterPro" id="IPR005708">
    <property type="entry name" value="Homogentis_dOase"/>
</dbReference>
<comment type="caution">
    <text evidence="15">The sequence shown here is derived from an EMBL/GenBank/DDBJ whole genome shotgun (WGS) entry which is preliminary data.</text>
</comment>
<dbReference type="EC" id="1.13.11.5" evidence="4"/>
<evidence type="ECO:0000256" key="10">
    <source>
        <dbReference type="ARBA" id="ARBA00023232"/>
    </source>
</evidence>
<dbReference type="CDD" id="cd07000">
    <property type="entry name" value="cupin_HGO_N"/>
    <property type="match status" value="1"/>
</dbReference>
<feature type="binding site" evidence="12">
    <location>
        <position position="376"/>
    </location>
    <ligand>
        <name>Fe cation</name>
        <dbReference type="ChEBI" id="CHEBI:24875"/>
    </ligand>
</feature>
<dbReference type="Pfam" id="PF04209">
    <property type="entry name" value="HgmA_C"/>
    <property type="match status" value="1"/>
</dbReference>
<evidence type="ECO:0000256" key="1">
    <source>
        <dbReference type="ARBA" id="ARBA00001962"/>
    </source>
</evidence>
<dbReference type="Proteomes" id="UP000093000">
    <property type="component" value="Unassembled WGS sequence"/>
</dbReference>
<keyword evidence="6" id="KW-0828">Tyrosine catabolism</keyword>
<accession>A0A1C7NL89</accession>
<dbReference type="GO" id="GO:0005737">
    <property type="term" value="C:cytoplasm"/>
    <property type="evidence" value="ECO:0007669"/>
    <property type="project" value="TreeGrafter"/>
</dbReference>
<dbReference type="OrthoDB" id="1689029at2759"/>
<dbReference type="STRING" id="101091.A0A1C7NL89"/>
<evidence type="ECO:0000256" key="9">
    <source>
        <dbReference type="ARBA" id="ARBA00023004"/>
    </source>
</evidence>
<dbReference type="InterPro" id="IPR014710">
    <property type="entry name" value="RmlC-like_jellyroll"/>
</dbReference>
<comment type="pathway">
    <text evidence="2">Amino-acid degradation; L-phenylalanine degradation; acetoacetate and fumarate from L-phenylalanine: step 4/6.</text>
</comment>
<evidence type="ECO:0000259" key="14">
    <source>
        <dbReference type="Pfam" id="PF20510"/>
    </source>
</evidence>
<feature type="domain" description="Homogentisate 1,2-dioxygenase N-terminal" evidence="14">
    <location>
        <begin position="9"/>
        <end position="284"/>
    </location>
</feature>
<evidence type="ECO:0000256" key="5">
    <source>
        <dbReference type="ARBA" id="ARBA00022723"/>
    </source>
</evidence>
<dbReference type="InterPro" id="IPR046452">
    <property type="entry name" value="HgmA_N"/>
</dbReference>
<evidence type="ECO:0000256" key="8">
    <source>
        <dbReference type="ARBA" id="ARBA00023002"/>
    </source>
</evidence>
<feature type="binding site" evidence="12">
    <location>
        <position position="355"/>
    </location>
    <ligand>
        <name>homogentisate</name>
        <dbReference type="ChEBI" id="CHEBI:16169"/>
    </ligand>
</feature>
<dbReference type="InterPro" id="IPR011051">
    <property type="entry name" value="RmlC_Cupin_sf"/>
</dbReference>
<evidence type="ECO:0000256" key="11">
    <source>
        <dbReference type="PIRSR" id="PIRSR605708-1"/>
    </source>
</evidence>
<feature type="binding site" evidence="12">
    <location>
        <position position="340"/>
    </location>
    <ligand>
        <name>Fe cation</name>
        <dbReference type="ChEBI" id="CHEBI:24875"/>
    </ligand>
</feature>
<keyword evidence="8" id="KW-0560">Oxidoreductase</keyword>
<dbReference type="GO" id="GO:0004411">
    <property type="term" value="F:homogentisate 1,2-dioxygenase activity"/>
    <property type="evidence" value="ECO:0007669"/>
    <property type="project" value="UniProtKB-EC"/>
</dbReference>
<evidence type="ECO:0000256" key="7">
    <source>
        <dbReference type="ARBA" id="ARBA00022964"/>
    </source>
</evidence>
<sequence length="443" mass="49295">MVSNLDKYEYQQGFGNSFASEALKDALPKGQNTPQQCPYQLYAEQLSGTAFTVPRTHNQRSWLYRIRPSVVHTPFTRHTGLNNLILSKFGGDDMLITPTQIRWSPFDLPSSDQQVNFVEGLRTLAGAGDPACRSGLGVHIYTANTDMGKTAFYNSDGDFLIVPQKGVLDIVTEFGKMMVAPNEIAVIQRGIRFSVNLPDKEARGYILEVFGAHFELPDLGPIGANGLANPRDFMTPVAAFEQEDNVEWTIISKFNGQLFAARQNHTPFDVVAWHGNYAPYKYDLDNFCVINTVSYDHIDPSIFTVLTAKSDTPGVAIADFVIFPPRWAVAEKTFRPPYFHRNCMSEFMGLIHGDYDGKSDGFAPGGASLHSIMTPHGPDAAVFEAASKTELKPVYVGRNNQAFMFETCFMLSLTPWGLKSCGKVQEDYYKAWAALDNKFTGQR</sequence>
<dbReference type="Gene3D" id="2.60.120.10">
    <property type="entry name" value="Jelly Rolls"/>
    <property type="match status" value="1"/>
</dbReference>
<evidence type="ECO:0000256" key="4">
    <source>
        <dbReference type="ARBA" id="ARBA00013127"/>
    </source>
</evidence>
<dbReference type="FunFam" id="2.60.120.10:FF:000034">
    <property type="entry name" value="Homogentisate 1,2-dioxygenase"/>
    <property type="match status" value="1"/>
</dbReference>
<name>A0A1C7NL89_9FUNG</name>
<feature type="active site" description="Proton acceptor" evidence="11">
    <location>
        <position position="297"/>
    </location>
</feature>
<reference evidence="15 16" key="1">
    <citation type="submission" date="2016-03" db="EMBL/GenBank/DDBJ databases">
        <title>Choanephora cucurbitarum.</title>
        <authorList>
            <person name="Min B."/>
            <person name="Park H."/>
            <person name="Park J.-H."/>
            <person name="Shin H.-D."/>
            <person name="Choi I.-G."/>
        </authorList>
    </citation>
    <scope>NUCLEOTIDE SEQUENCE [LARGE SCALE GENOMIC DNA]</scope>
    <source>
        <strain evidence="15 16">KUS-F28377</strain>
    </source>
</reference>
<protein>
    <recommendedName>
        <fullName evidence="4">homogentisate 1,2-dioxygenase</fullName>
        <ecNumber evidence="4">1.13.11.5</ecNumber>
    </recommendedName>
</protein>
<evidence type="ECO:0000313" key="16">
    <source>
        <dbReference type="Proteomes" id="UP000093000"/>
    </source>
</evidence>
<keyword evidence="16" id="KW-1185">Reference proteome</keyword>